<organism evidence="1">
    <name type="scientific">marine sediment metagenome</name>
    <dbReference type="NCBI Taxonomy" id="412755"/>
    <lineage>
        <taxon>unclassified sequences</taxon>
        <taxon>metagenomes</taxon>
        <taxon>ecological metagenomes</taxon>
    </lineage>
</organism>
<comment type="caution">
    <text evidence="1">The sequence shown here is derived from an EMBL/GenBank/DDBJ whole genome shotgun (WGS) entry which is preliminary data.</text>
</comment>
<name>X1NPP0_9ZZZZ</name>
<sequence>MAWYKKSEDIKGDRWMFKYDRGLEKMKDLLGIDIDNTLSMIPESSLSHFNRRARWPEY</sequence>
<reference evidence="1" key="1">
    <citation type="journal article" date="2014" name="Front. Microbiol.">
        <title>High frequency of phylogenetically diverse reductive dehalogenase-homologous genes in deep subseafloor sedimentary metagenomes.</title>
        <authorList>
            <person name="Kawai M."/>
            <person name="Futagami T."/>
            <person name="Toyoda A."/>
            <person name="Takaki Y."/>
            <person name="Nishi S."/>
            <person name="Hori S."/>
            <person name="Arai W."/>
            <person name="Tsubouchi T."/>
            <person name="Morono Y."/>
            <person name="Uchiyama I."/>
            <person name="Ito T."/>
            <person name="Fujiyama A."/>
            <person name="Inagaki F."/>
            <person name="Takami H."/>
        </authorList>
    </citation>
    <scope>NUCLEOTIDE SEQUENCE</scope>
    <source>
        <strain evidence="1">Expedition CK06-06</strain>
    </source>
</reference>
<protein>
    <submittedName>
        <fullName evidence="1">Uncharacterized protein</fullName>
    </submittedName>
</protein>
<dbReference type="EMBL" id="BARV01014541">
    <property type="protein sequence ID" value="GAI32181.1"/>
    <property type="molecule type" value="Genomic_DNA"/>
</dbReference>
<evidence type="ECO:0000313" key="1">
    <source>
        <dbReference type="EMBL" id="GAI32181.1"/>
    </source>
</evidence>
<accession>X1NPP0</accession>
<gene>
    <name evidence="1" type="ORF">S06H3_25273</name>
</gene>
<proteinExistence type="predicted"/>
<dbReference type="AlphaFoldDB" id="X1NPP0"/>